<dbReference type="PANTHER" id="PTHR40076">
    <property type="entry name" value="MEMBRANE PROTEIN-RELATED"/>
    <property type="match status" value="1"/>
</dbReference>
<keyword evidence="1" id="KW-1133">Transmembrane helix</keyword>
<dbReference type="Pfam" id="PF06161">
    <property type="entry name" value="DUF975"/>
    <property type="match status" value="1"/>
</dbReference>
<keyword evidence="1" id="KW-0472">Membrane</keyword>
<accession>A0A2R5EYI1</accession>
<comment type="caution">
    <text evidence="2">The sequence shown here is derived from an EMBL/GenBank/DDBJ whole genome shotgun (WGS) entry which is preliminary data.</text>
</comment>
<protein>
    <recommendedName>
        <fullName evidence="4">DUF975 domain-containing protein</fullName>
    </recommendedName>
</protein>
<keyword evidence="1" id="KW-0812">Transmembrane</keyword>
<gene>
    <name evidence="2" type="ORF">PAT3040_05472</name>
</gene>
<dbReference type="RefSeq" id="WP_108995155.1">
    <property type="nucleotide sequence ID" value="NZ_BDQX01000339.1"/>
</dbReference>
<name>A0A2R5EYI1_9BACL</name>
<sequence length="286" mass="32761">MWTRAELKQRAKDVLRTTYWKAFLVSIILLFVGGGGGGFGANLNLGSGDWGDLRESFSSVDSGYSEDELYVEEDIIDSFIYNDDFGTSSSIEWSFWGPFIIIMVIIFIVALLFALAFRIFLLSPLEVGSRRYFKQAAEQDGNLNNLGYAFGKGRYVDIIKTMFWRGLLNFLWYLLLIIPGIIKSYAYSLVPYILADNPNIGYRRAVQLSNQMTRGHKFRIFVLDLSFIGWFLLGLLALFVGYLFVLPYYNATKAELYLTLRKEAFERGMTAPQELRLTDDFPPIYV</sequence>
<dbReference type="EMBL" id="BDQX01000339">
    <property type="protein sequence ID" value="GBG10719.1"/>
    <property type="molecule type" value="Genomic_DNA"/>
</dbReference>
<reference evidence="2 3" key="1">
    <citation type="submission" date="2017-08" db="EMBL/GenBank/DDBJ databases">
        <title>Substantial Increase in Enzyme Production by Combined Drug-Resistance Mutations in Paenibacillus agaridevorans.</title>
        <authorList>
            <person name="Tanaka Y."/>
            <person name="Funane K."/>
            <person name="Hosaka T."/>
            <person name="Shiwa Y."/>
            <person name="Fujita N."/>
            <person name="Miyazaki T."/>
            <person name="Yoshikawa H."/>
            <person name="Murakami K."/>
            <person name="Kasahara K."/>
            <person name="Inaoka T."/>
            <person name="Hiraga Y."/>
            <person name="Ochi K."/>
        </authorList>
    </citation>
    <scope>NUCLEOTIDE SEQUENCE [LARGE SCALE GENOMIC DNA]</scope>
    <source>
        <strain evidence="2 3">T-3040</strain>
    </source>
</reference>
<dbReference type="AlphaFoldDB" id="A0A2R5EYI1"/>
<feature type="transmembrane region" description="Helical" evidence="1">
    <location>
        <begin position="95"/>
        <end position="121"/>
    </location>
</feature>
<feature type="transmembrane region" description="Helical" evidence="1">
    <location>
        <begin position="20"/>
        <end position="41"/>
    </location>
</feature>
<evidence type="ECO:0008006" key="4">
    <source>
        <dbReference type="Google" id="ProtNLM"/>
    </source>
</evidence>
<evidence type="ECO:0000313" key="2">
    <source>
        <dbReference type="EMBL" id="GBG10719.1"/>
    </source>
</evidence>
<organism evidence="2 3">
    <name type="scientific">Paenibacillus agaridevorans</name>
    <dbReference type="NCBI Taxonomy" id="171404"/>
    <lineage>
        <taxon>Bacteria</taxon>
        <taxon>Bacillati</taxon>
        <taxon>Bacillota</taxon>
        <taxon>Bacilli</taxon>
        <taxon>Bacillales</taxon>
        <taxon>Paenibacillaceae</taxon>
        <taxon>Paenibacillus</taxon>
    </lineage>
</organism>
<evidence type="ECO:0000256" key="1">
    <source>
        <dbReference type="SAM" id="Phobius"/>
    </source>
</evidence>
<dbReference type="InterPro" id="IPR010380">
    <property type="entry name" value="DUF975"/>
</dbReference>
<evidence type="ECO:0000313" key="3">
    <source>
        <dbReference type="Proteomes" id="UP000245202"/>
    </source>
</evidence>
<proteinExistence type="predicted"/>
<feature type="transmembrane region" description="Helical" evidence="1">
    <location>
        <begin position="227"/>
        <end position="249"/>
    </location>
</feature>
<feature type="transmembrane region" description="Helical" evidence="1">
    <location>
        <begin position="162"/>
        <end position="182"/>
    </location>
</feature>
<dbReference type="PANTHER" id="PTHR40076:SF1">
    <property type="entry name" value="MEMBRANE PROTEIN"/>
    <property type="match status" value="1"/>
</dbReference>
<keyword evidence="3" id="KW-1185">Reference proteome</keyword>
<dbReference type="Proteomes" id="UP000245202">
    <property type="component" value="Unassembled WGS sequence"/>
</dbReference>